<reference evidence="2" key="1">
    <citation type="submission" date="2020-02" db="EMBL/GenBank/DDBJ databases">
        <authorList>
            <person name="Meier V. D."/>
        </authorList>
    </citation>
    <scope>NUCLEOTIDE SEQUENCE</scope>
    <source>
        <strain evidence="2">AVDCRST_MAG68</strain>
    </source>
</reference>
<feature type="compositionally biased region" description="Basic and acidic residues" evidence="1">
    <location>
        <begin position="46"/>
        <end position="56"/>
    </location>
</feature>
<feature type="compositionally biased region" description="Basic residues" evidence="1">
    <location>
        <begin position="238"/>
        <end position="249"/>
    </location>
</feature>
<name>A0A6J4LKV2_9BACT</name>
<accession>A0A6J4LKV2</accession>
<feature type="compositionally biased region" description="Gly residues" evidence="1">
    <location>
        <begin position="179"/>
        <end position="191"/>
    </location>
</feature>
<feature type="compositionally biased region" description="Basic and acidic residues" evidence="1">
    <location>
        <begin position="255"/>
        <end position="266"/>
    </location>
</feature>
<sequence length="336" mass="35458">GEESDQRAALAQDRQPRGGVRIPAGRWEAAEEPGGAGAHPQAGDPARVDGRGDLARPRGQGAGDGDRQGRAQAVPLQRRVHRQALHPQVPQAAGPGALHPPPARSHGRAPGARGRGAGARAGDGGEADDARRLPRGERALRHREQDLRARHPAQEPPARGGRQPRLPLPRQKGHPPAPGGGRHAAGGGDAGDPGAARPPPLQVPGRRRPGAPRDGARRQRVHQGDPGEALHLQGPAHLGRHRARRHRAGRAGAPQERHGSEEERPPRLQARLGRPGEHAGRVPQLVHPSRRVRALRARADHRAADAQRGAPRRGEPAGALLRGRSRAHALSGAPLV</sequence>
<organism evidence="2">
    <name type="scientific">uncultured Gemmatimonadota bacterium</name>
    <dbReference type="NCBI Taxonomy" id="203437"/>
    <lineage>
        <taxon>Bacteria</taxon>
        <taxon>Pseudomonadati</taxon>
        <taxon>Gemmatimonadota</taxon>
        <taxon>environmental samples</taxon>
    </lineage>
</organism>
<dbReference type="AlphaFoldDB" id="A0A6J4LKV2"/>
<feature type="region of interest" description="Disordered" evidence="1">
    <location>
        <begin position="1"/>
        <end position="336"/>
    </location>
</feature>
<dbReference type="EC" id="5.99.1.2" evidence="2"/>
<evidence type="ECO:0000313" key="2">
    <source>
        <dbReference type="EMBL" id="CAA9333540.1"/>
    </source>
</evidence>
<feature type="non-terminal residue" evidence="2">
    <location>
        <position position="1"/>
    </location>
</feature>
<keyword evidence="2" id="KW-0413">Isomerase</keyword>
<proteinExistence type="predicted"/>
<dbReference type="GO" id="GO:0016853">
    <property type="term" value="F:isomerase activity"/>
    <property type="evidence" value="ECO:0007669"/>
    <property type="project" value="UniProtKB-KW"/>
</dbReference>
<feature type="compositionally biased region" description="Basic and acidic residues" evidence="1">
    <location>
        <begin position="128"/>
        <end position="153"/>
    </location>
</feature>
<dbReference type="EMBL" id="CADCTW010000128">
    <property type="protein sequence ID" value="CAA9333540.1"/>
    <property type="molecule type" value="Genomic_DNA"/>
</dbReference>
<feature type="compositionally biased region" description="Basic and acidic residues" evidence="1">
    <location>
        <begin position="214"/>
        <end position="225"/>
    </location>
</feature>
<gene>
    <name evidence="2" type="ORF">AVDCRST_MAG68-2631</name>
</gene>
<feature type="compositionally biased region" description="Low complexity" evidence="1">
    <location>
        <begin position="156"/>
        <end position="170"/>
    </location>
</feature>
<evidence type="ECO:0000256" key="1">
    <source>
        <dbReference type="SAM" id="MobiDB-lite"/>
    </source>
</evidence>
<feature type="non-terminal residue" evidence="2">
    <location>
        <position position="336"/>
    </location>
</feature>
<protein>
    <submittedName>
        <fullName evidence="2">DNA topoisomerase IB (Poxvirus type)</fullName>
        <ecNumber evidence="2">5.99.1.2</ecNumber>
    </submittedName>
</protein>
<feature type="compositionally biased region" description="Gly residues" evidence="1">
    <location>
        <begin position="113"/>
        <end position="124"/>
    </location>
</feature>